<name>A0A0E9QDZ5_ANGAN</name>
<dbReference type="EMBL" id="GBXM01094264">
    <property type="protein sequence ID" value="JAH14313.1"/>
    <property type="molecule type" value="Transcribed_RNA"/>
</dbReference>
<protein>
    <submittedName>
        <fullName evidence="1">Uncharacterized protein</fullName>
    </submittedName>
</protein>
<dbReference type="AlphaFoldDB" id="A0A0E9QDZ5"/>
<sequence>MIAWVQTFESSLWCRPVIRIRPLQIRNGVTSWQFCLISG</sequence>
<proteinExistence type="predicted"/>
<reference evidence="1" key="2">
    <citation type="journal article" date="2015" name="Fish Shellfish Immunol.">
        <title>Early steps in the European eel (Anguilla anguilla)-Vibrio vulnificus interaction in the gills: Role of the RtxA13 toxin.</title>
        <authorList>
            <person name="Callol A."/>
            <person name="Pajuelo D."/>
            <person name="Ebbesson L."/>
            <person name="Teles M."/>
            <person name="MacKenzie S."/>
            <person name="Amaro C."/>
        </authorList>
    </citation>
    <scope>NUCLEOTIDE SEQUENCE</scope>
</reference>
<reference evidence="1" key="1">
    <citation type="submission" date="2014-11" db="EMBL/GenBank/DDBJ databases">
        <authorList>
            <person name="Amaro Gonzalez C."/>
        </authorList>
    </citation>
    <scope>NUCLEOTIDE SEQUENCE</scope>
</reference>
<accession>A0A0E9QDZ5</accession>
<organism evidence="1">
    <name type="scientific">Anguilla anguilla</name>
    <name type="common">European freshwater eel</name>
    <name type="synonym">Muraena anguilla</name>
    <dbReference type="NCBI Taxonomy" id="7936"/>
    <lineage>
        <taxon>Eukaryota</taxon>
        <taxon>Metazoa</taxon>
        <taxon>Chordata</taxon>
        <taxon>Craniata</taxon>
        <taxon>Vertebrata</taxon>
        <taxon>Euteleostomi</taxon>
        <taxon>Actinopterygii</taxon>
        <taxon>Neopterygii</taxon>
        <taxon>Teleostei</taxon>
        <taxon>Anguilliformes</taxon>
        <taxon>Anguillidae</taxon>
        <taxon>Anguilla</taxon>
    </lineage>
</organism>
<evidence type="ECO:0000313" key="1">
    <source>
        <dbReference type="EMBL" id="JAH14313.1"/>
    </source>
</evidence>